<accession>A0A9D4UW34</accession>
<gene>
    <name evidence="12" type="ORF">GOP47_0009376</name>
</gene>
<dbReference type="GO" id="GO:0003723">
    <property type="term" value="F:RNA binding"/>
    <property type="evidence" value="ECO:0007669"/>
    <property type="project" value="UniProtKB-UniRule"/>
</dbReference>
<dbReference type="SMART" id="SM00487">
    <property type="entry name" value="DEXDc"/>
    <property type="match status" value="1"/>
</dbReference>
<feature type="short sequence motif" description="Q motif" evidence="7">
    <location>
        <begin position="38"/>
        <end position="66"/>
    </location>
</feature>
<evidence type="ECO:0000256" key="1">
    <source>
        <dbReference type="ARBA" id="ARBA00022528"/>
    </source>
</evidence>
<evidence type="ECO:0000256" key="6">
    <source>
        <dbReference type="ARBA" id="ARBA00022884"/>
    </source>
</evidence>
<comment type="function">
    <text evidence="8">RNA helicase.</text>
</comment>
<keyword evidence="13" id="KW-1185">Reference proteome</keyword>
<reference evidence="12" key="1">
    <citation type="submission" date="2021-01" db="EMBL/GenBank/DDBJ databases">
        <title>Adiantum capillus-veneris genome.</title>
        <authorList>
            <person name="Fang Y."/>
            <person name="Liao Q."/>
        </authorList>
    </citation>
    <scope>NUCLEOTIDE SEQUENCE</scope>
    <source>
        <strain evidence="12">H3</strain>
        <tissue evidence="12">Leaf</tissue>
    </source>
</reference>
<keyword evidence="6 8" id="KW-0694">RNA-binding</keyword>
<dbReference type="InterPro" id="IPR001650">
    <property type="entry name" value="Helicase_C-like"/>
</dbReference>
<keyword evidence="1" id="KW-0934">Plastid</keyword>
<organism evidence="12 13">
    <name type="scientific">Adiantum capillus-veneris</name>
    <name type="common">Maidenhair fern</name>
    <dbReference type="NCBI Taxonomy" id="13818"/>
    <lineage>
        <taxon>Eukaryota</taxon>
        <taxon>Viridiplantae</taxon>
        <taxon>Streptophyta</taxon>
        <taxon>Embryophyta</taxon>
        <taxon>Tracheophyta</taxon>
        <taxon>Polypodiopsida</taxon>
        <taxon>Polypodiidae</taxon>
        <taxon>Polypodiales</taxon>
        <taxon>Pteridineae</taxon>
        <taxon>Pteridaceae</taxon>
        <taxon>Vittarioideae</taxon>
        <taxon>Adiantum</taxon>
    </lineage>
</organism>
<dbReference type="GO" id="GO:0005524">
    <property type="term" value="F:ATP binding"/>
    <property type="evidence" value="ECO:0007669"/>
    <property type="project" value="UniProtKB-UniRule"/>
</dbReference>
<keyword evidence="1" id="KW-0150">Chloroplast</keyword>
<dbReference type="OrthoDB" id="10265785at2759"/>
<dbReference type="GO" id="GO:0016787">
    <property type="term" value="F:hydrolase activity"/>
    <property type="evidence" value="ECO:0007669"/>
    <property type="project" value="UniProtKB-KW"/>
</dbReference>
<keyword evidence="4 8" id="KW-0347">Helicase</keyword>
<keyword evidence="3 8" id="KW-0378">Hydrolase</keyword>
<dbReference type="Gene3D" id="3.40.50.300">
    <property type="entry name" value="P-loop containing nucleotide triphosphate hydrolases"/>
    <property type="match status" value="5"/>
</dbReference>
<proteinExistence type="inferred from homology"/>
<evidence type="ECO:0000256" key="8">
    <source>
        <dbReference type="RuleBase" id="RU365068"/>
    </source>
</evidence>
<evidence type="ECO:0000256" key="5">
    <source>
        <dbReference type="ARBA" id="ARBA00022840"/>
    </source>
</evidence>
<comment type="domain">
    <text evidence="8">The Q motif is unique to and characteristic of the DEAD box family of RNA helicases and controls ATP binding and hydrolysis.</text>
</comment>
<comment type="similarity">
    <text evidence="8">Belongs to the DEAD box helicase family.</text>
</comment>
<evidence type="ECO:0000259" key="10">
    <source>
        <dbReference type="PROSITE" id="PS51194"/>
    </source>
</evidence>
<evidence type="ECO:0000256" key="2">
    <source>
        <dbReference type="ARBA" id="ARBA00022741"/>
    </source>
</evidence>
<evidence type="ECO:0000313" key="12">
    <source>
        <dbReference type="EMBL" id="KAI5075300.1"/>
    </source>
</evidence>
<dbReference type="EC" id="3.6.4.13" evidence="8"/>
<dbReference type="PROSITE" id="PS51194">
    <property type="entry name" value="HELICASE_CTER"/>
    <property type="match status" value="2"/>
</dbReference>
<dbReference type="PROSITE" id="PS51195">
    <property type="entry name" value="Q_MOTIF"/>
    <property type="match status" value="1"/>
</dbReference>
<evidence type="ECO:0000256" key="4">
    <source>
        <dbReference type="ARBA" id="ARBA00022806"/>
    </source>
</evidence>
<keyword evidence="2 8" id="KW-0547">Nucleotide-binding</keyword>
<dbReference type="GO" id="GO:0003724">
    <property type="term" value="F:RNA helicase activity"/>
    <property type="evidence" value="ECO:0007669"/>
    <property type="project" value="UniProtKB-EC"/>
</dbReference>
<protein>
    <recommendedName>
        <fullName evidence="8">ATP-dependent RNA helicase</fullName>
        <ecNumber evidence="8">3.6.4.13</ecNumber>
    </recommendedName>
</protein>
<evidence type="ECO:0000256" key="3">
    <source>
        <dbReference type="ARBA" id="ARBA00022801"/>
    </source>
</evidence>
<name>A0A9D4UW34_ADICA</name>
<dbReference type="AlphaFoldDB" id="A0A9D4UW34"/>
<dbReference type="InterPro" id="IPR027417">
    <property type="entry name" value="P-loop_NTPase"/>
</dbReference>
<feature type="domain" description="DEAD-box RNA helicase Q" evidence="11">
    <location>
        <begin position="38"/>
        <end position="66"/>
    </location>
</feature>
<feature type="domain" description="Helicase C-terminal" evidence="10">
    <location>
        <begin position="628"/>
        <end position="784"/>
    </location>
</feature>
<feature type="domain" description="Helicase ATP-binding" evidence="9">
    <location>
        <begin position="69"/>
        <end position="241"/>
    </location>
</feature>
<dbReference type="Proteomes" id="UP000886520">
    <property type="component" value="Chromosome 9"/>
</dbReference>
<evidence type="ECO:0000313" key="13">
    <source>
        <dbReference type="Proteomes" id="UP000886520"/>
    </source>
</evidence>
<feature type="domain" description="Helicase C-terminal" evidence="10">
    <location>
        <begin position="265"/>
        <end position="414"/>
    </location>
</feature>
<comment type="catalytic activity">
    <reaction evidence="8">
        <text>ATP + H2O = ADP + phosphate + H(+)</text>
        <dbReference type="Rhea" id="RHEA:13065"/>
        <dbReference type="ChEBI" id="CHEBI:15377"/>
        <dbReference type="ChEBI" id="CHEBI:15378"/>
        <dbReference type="ChEBI" id="CHEBI:30616"/>
        <dbReference type="ChEBI" id="CHEBI:43474"/>
        <dbReference type="ChEBI" id="CHEBI:456216"/>
        <dbReference type="EC" id="3.6.4.13"/>
    </reaction>
</comment>
<dbReference type="InterPro" id="IPR014014">
    <property type="entry name" value="RNA_helicase_DEAD_Q_motif"/>
</dbReference>
<dbReference type="Pfam" id="PF00271">
    <property type="entry name" value="Helicase_C"/>
    <property type="match status" value="2"/>
</dbReference>
<sequence>MDASSTSSILLPSLHRITLHLAACMADEERLLKEETYKSFKSMNLHEDLLRGISACGFDKPSPIQQRATVPFCKGRHMVVQAQPGSGVRDMISVGILQQLNYSLSSCQALVLVLNRDLVLSIKEKIRRLGEFLHVKVHTCTGGTSVREDRRILASGVHVVIGTIGRVLDLLERSRGFVTNHIKILVFYGAEDMINGKRSTQENYDIFKLLPSNIQVCMFSTFETPAILTKTAHELMDKPFFVTEKLHLSEGLKHYTVKVMREGQKLDKVFGLFQDLPITQCVIFVNNLHKVHALQSKMLARDPIGSVGHGCTKKDIVTIGMSQFKCGSSSILVTTHMCASRLETQESCLIVNYDVPHEPEKYLQRVSGRKGVTISFVTREDEWSMSNIERLCNVVFEELSSYGDLKAALERGLGTRCTAHDLSGSVKSIAPSTEEPSFCKMVELEAAMHNSPTQEACMGDEEHVSKEKIYGSFESMNLHKDLLRGIHAFGIDKTSSVQQRATVPFCEGRHMILQAQPGSGVRGMLSIGKNLQIRGVPTRTTGRVFDMLRRKGGFVINHIKIVVLYDAGDMIEGKGSTQVIYDIFKLLPSNIQICMFSTFVTPAILTELAHELKYKPFFLAEKLCLPEGLKHYIVKVTKKHKKLNKLCDLFRDLLIQQCVVFVNSRHRVHELQSNMLAGEHVVSAVHGSMKEDAASNGMSQFKCGSSSILITTDMCASSLETQEGCLIVNYDVPFRPEWYLRRIFGRKGVTISFVARKDERGMSNIQRLCNVEFKELSSNVDLKYALDC</sequence>
<comment type="caution">
    <text evidence="12">The sequence shown here is derived from an EMBL/GenBank/DDBJ whole genome shotgun (WGS) entry which is preliminary data.</text>
</comment>
<dbReference type="EMBL" id="JABFUD020000009">
    <property type="protein sequence ID" value="KAI5075300.1"/>
    <property type="molecule type" value="Genomic_DNA"/>
</dbReference>
<dbReference type="PROSITE" id="PS51192">
    <property type="entry name" value="HELICASE_ATP_BIND_1"/>
    <property type="match status" value="1"/>
</dbReference>
<dbReference type="SUPFAM" id="SSF52540">
    <property type="entry name" value="P-loop containing nucleoside triphosphate hydrolases"/>
    <property type="match status" value="4"/>
</dbReference>
<evidence type="ECO:0000256" key="7">
    <source>
        <dbReference type="PROSITE-ProRule" id="PRU00552"/>
    </source>
</evidence>
<keyword evidence="5 8" id="KW-0067">ATP-binding</keyword>
<dbReference type="InterPro" id="IPR011545">
    <property type="entry name" value="DEAD/DEAH_box_helicase_dom"/>
</dbReference>
<dbReference type="CDD" id="cd18787">
    <property type="entry name" value="SF2_C_DEAD"/>
    <property type="match status" value="1"/>
</dbReference>
<evidence type="ECO:0000259" key="11">
    <source>
        <dbReference type="PROSITE" id="PS51195"/>
    </source>
</evidence>
<dbReference type="InterPro" id="IPR014001">
    <property type="entry name" value="Helicase_ATP-bd"/>
</dbReference>
<dbReference type="PANTHER" id="PTHR24031">
    <property type="entry name" value="RNA HELICASE"/>
    <property type="match status" value="1"/>
</dbReference>
<evidence type="ECO:0000259" key="9">
    <source>
        <dbReference type="PROSITE" id="PS51192"/>
    </source>
</evidence>
<dbReference type="Pfam" id="PF00270">
    <property type="entry name" value="DEAD"/>
    <property type="match status" value="1"/>
</dbReference>